<organism evidence="1 2">
    <name type="scientific">Agrobacterium vitis</name>
    <name type="common">Rhizobium vitis</name>
    <dbReference type="NCBI Taxonomy" id="373"/>
    <lineage>
        <taxon>Bacteria</taxon>
        <taxon>Pseudomonadati</taxon>
        <taxon>Pseudomonadota</taxon>
        <taxon>Alphaproteobacteria</taxon>
        <taxon>Hyphomicrobiales</taxon>
        <taxon>Rhizobiaceae</taxon>
        <taxon>Rhizobium/Agrobacterium group</taxon>
        <taxon>Agrobacterium</taxon>
    </lineage>
</organism>
<reference evidence="1 2" key="1">
    <citation type="submission" date="2019-12" db="EMBL/GenBank/DDBJ databases">
        <title>Whole-genome sequencing of Allorhizobium vitis.</title>
        <authorList>
            <person name="Gan H.M."/>
            <person name="Szegedi E."/>
            <person name="Burr T."/>
            <person name="Savka M.A."/>
        </authorList>
    </citation>
    <scope>NUCLEOTIDE SEQUENCE [LARGE SCALE GENOMIC DNA]</scope>
    <source>
        <strain evidence="1 2">CG989</strain>
    </source>
</reference>
<name>A0AAE5AXG2_AGRVI</name>
<comment type="caution">
    <text evidence="1">The sequence shown here is derived from an EMBL/GenBank/DDBJ whole genome shotgun (WGS) entry which is preliminary data.</text>
</comment>
<sequence>MTDDKVTESADQAAPFVAITDDIDRAVSSLRVVWLALMAKDWLDSEQIDHCADVLDRAISDLAAPRAIAQNRASEIYASVYVGG</sequence>
<evidence type="ECO:0000313" key="2">
    <source>
        <dbReference type="Proteomes" id="UP000436692"/>
    </source>
</evidence>
<evidence type="ECO:0000313" key="1">
    <source>
        <dbReference type="EMBL" id="MUZ59559.1"/>
    </source>
</evidence>
<dbReference type="AlphaFoldDB" id="A0AAE5AXG2"/>
<dbReference type="RefSeq" id="WP_156548688.1">
    <property type="nucleotide sequence ID" value="NZ_JABAEJ010000006.1"/>
</dbReference>
<proteinExistence type="predicted"/>
<dbReference type="Proteomes" id="UP000436692">
    <property type="component" value="Unassembled WGS sequence"/>
</dbReference>
<gene>
    <name evidence="1" type="ORF">GOZ95_19125</name>
</gene>
<protein>
    <submittedName>
        <fullName evidence="1">Uncharacterized protein</fullName>
    </submittedName>
</protein>
<dbReference type="EMBL" id="WPHM01000011">
    <property type="protein sequence ID" value="MUZ59559.1"/>
    <property type="molecule type" value="Genomic_DNA"/>
</dbReference>
<accession>A0AAE5AXG2</accession>